<proteinExistence type="predicted"/>
<gene>
    <name evidence="1" type="ORF">SAMN02745131_02287</name>
</gene>
<dbReference type="RefSeq" id="WP_072835470.1">
    <property type="nucleotide sequence ID" value="NZ_FQUU01000009.1"/>
</dbReference>
<sequence length="191" mass="21452">MKRILSIALVTIIFSACTKNSKEVPIDPNNPYTIKFDVSDQVVKTTVDQDTLRLDFNQVVNFLVDPTEYQRSWALHLTQDFSNSYLKGLHFTALANSAGVATDWVPINLNDVHPSQKTTSETTVNGTKYIKVTITRLFKFVSVLNSNQAAIDKQNALVQDKNQSVAYSAFYSYNSVYSLPNNDVAKIVYTK</sequence>
<dbReference type="Proteomes" id="UP000184048">
    <property type="component" value="Unassembled WGS sequence"/>
</dbReference>
<evidence type="ECO:0000313" key="2">
    <source>
        <dbReference type="Proteomes" id="UP000184048"/>
    </source>
</evidence>
<name>A0A1M5AN82_9BACT</name>
<protein>
    <submittedName>
        <fullName evidence="1">Uncharacterized protein</fullName>
    </submittedName>
</protein>
<dbReference type="AlphaFoldDB" id="A0A1M5AN82"/>
<organism evidence="1 2">
    <name type="scientific">Flavisolibacter ginsengisoli DSM 18119</name>
    <dbReference type="NCBI Taxonomy" id="1121884"/>
    <lineage>
        <taxon>Bacteria</taxon>
        <taxon>Pseudomonadati</taxon>
        <taxon>Bacteroidota</taxon>
        <taxon>Chitinophagia</taxon>
        <taxon>Chitinophagales</taxon>
        <taxon>Chitinophagaceae</taxon>
        <taxon>Flavisolibacter</taxon>
    </lineage>
</organism>
<reference evidence="1 2" key="1">
    <citation type="submission" date="2016-11" db="EMBL/GenBank/DDBJ databases">
        <authorList>
            <person name="Jaros S."/>
            <person name="Januszkiewicz K."/>
            <person name="Wedrychowicz H."/>
        </authorList>
    </citation>
    <scope>NUCLEOTIDE SEQUENCE [LARGE SCALE GENOMIC DNA]</scope>
    <source>
        <strain evidence="1 2">DSM 18119</strain>
    </source>
</reference>
<dbReference type="EMBL" id="FQUU01000009">
    <property type="protein sequence ID" value="SHF31584.1"/>
    <property type="molecule type" value="Genomic_DNA"/>
</dbReference>
<keyword evidence="2" id="KW-1185">Reference proteome</keyword>
<dbReference type="OrthoDB" id="794000at2"/>
<evidence type="ECO:0000313" key="1">
    <source>
        <dbReference type="EMBL" id="SHF31584.1"/>
    </source>
</evidence>
<accession>A0A1M5AN82</accession>
<dbReference type="PROSITE" id="PS51257">
    <property type="entry name" value="PROKAR_LIPOPROTEIN"/>
    <property type="match status" value="1"/>
</dbReference>